<dbReference type="PANTHER" id="PTHR43808:SF8">
    <property type="entry name" value="PEPTIDASE M20 DIMERISATION DOMAIN-CONTAINING PROTEIN"/>
    <property type="match status" value="1"/>
</dbReference>
<dbReference type="EMBL" id="BART01011497">
    <property type="protein sequence ID" value="GAG85869.1"/>
    <property type="molecule type" value="Genomic_DNA"/>
</dbReference>
<evidence type="ECO:0000256" key="5">
    <source>
        <dbReference type="ARBA" id="ARBA00022833"/>
    </source>
</evidence>
<gene>
    <name evidence="7" type="ORF">S01H4_24474</name>
</gene>
<evidence type="ECO:0000256" key="3">
    <source>
        <dbReference type="ARBA" id="ARBA00022723"/>
    </source>
</evidence>
<organism evidence="7">
    <name type="scientific">marine sediment metagenome</name>
    <dbReference type="NCBI Taxonomy" id="412755"/>
    <lineage>
        <taxon>unclassified sequences</taxon>
        <taxon>metagenomes</taxon>
        <taxon>ecological metagenomes</taxon>
    </lineage>
</organism>
<feature type="domain" description="Peptidase M20 dimerisation" evidence="6">
    <location>
        <begin position="2"/>
        <end position="108"/>
    </location>
</feature>
<dbReference type="InterPro" id="IPR011650">
    <property type="entry name" value="Peptidase_M20_dimer"/>
</dbReference>
<dbReference type="SUPFAM" id="SSF55031">
    <property type="entry name" value="Bacterial exopeptidase dimerisation domain"/>
    <property type="match status" value="1"/>
</dbReference>
<dbReference type="InterPro" id="IPR036264">
    <property type="entry name" value="Bact_exopeptidase_dim_dom"/>
</dbReference>
<comment type="cofactor">
    <cofactor evidence="1">
        <name>Zn(2+)</name>
        <dbReference type="ChEBI" id="CHEBI:29105"/>
    </cofactor>
</comment>
<feature type="non-terminal residue" evidence="7">
    <location>
        <position position="1"/>
    </location>
</feature>
<proteinExistence type="inferred from homology"/>
<evidence type="ECO:0000313" key="7">
    <source>
        <dbReference type="EMBL" id="GAG85869.1"/>
    </source>
</evidence>
<dbReference type="Gene3D" id="3.30.70.360">
    <property type="match status" value="1"/>
</dbReference>
<dbReference type="InterPro" id="IPR050072">
    <property type="entry name" value="Peptidase_M20A"/>
</dbReference>
<comment type="similarity">
    <text evidence="2">Belongs to the peptidase M20A family.</text>
</comment>
<evidence type="ECO:0000256" key="1">
    <source>
        <dbReference type="ARBA" id="ARBA00001947"/>
    </source>
</evidence>
<sequence>IGKSCHAGMNYMGINALEETIPIMVELMKLKKIVEQRESDDIPGIPRADVKESHNMSPMFNLDIIQSGVKPNIVPNLCTLIIDRRMIPDEKYEDVKKEIEEAIERGKEKSKLLDVKTTFNPVYPALRIDPNGPGVSRMKKVISKVQKVAEENIKTMGLPGGIDIGMVSQILNTYDIIIHGLVYSGSNAHGVNESILLRDVKTYIKELITYLCADL</sequence>
<protein>
    <recommendedName>
        <fullName evidence="6">Peptidase M20 dimerisation domain-containing protein</fullName>
    </recommendedName>
</protein>
<comment type="caution">
    <text evidence="7">The sequence shown here is derived from an EMBL/GenBank/DDBJ whole genome shotgun (WGS) entry which is preliminary data.</text>
</comment>
<evidence type="ECO:0000256" key="2">
    <source>
        <dbReference type="ARBA" id="ARBA00006247"/>
    </source>
</evidence>
<dbReference type="Pfam" id="PF07687">
    <property type="entry name" value="M20_dimer"/>
    <property type="match status" value="1"/>
</dbReference>
<dbReference type="SUPFAM" id="SSF53187">
    <property type="entry name" value="Zn-dependent exopeptidases"/>
    <property type="match status" value="1"/>
</dbReference>
<dbReference type="AlphaFoldDB" id="X1ASM1"/>
<dbReference type="GO" id="GO:0016787">
    <property type="term" value="F:hydrolase activity"/>
    <property type="evidence" value="ECO:0007669"/>
    <property type="project" value="UniProtKB-KW"/>
</dbReference>
<evidence type="ECO:0000259" key="6">
    <source>
        <dbReference type="Pfam" id="PF07687"/>
    </source>
</evidence>
<name>X1ASM1_9ZZZZ</name>
<accession>X1ASM1</accession>
<keyword evidence="3" id="KW-0479">Metal-binding</keyword>
<reference evidence="7" key="1">
    <citation type="journal article" date="2014" name="Front. Microbiol.">
        <title>High frequency of phylogenetically diverse reductive dehalogenase-homologous genes in deep subseafloor sedimentary metagenomes.</title>
        <authorList>
            <person name="Kawai M."/>
            <person name="Futagami T."/>
            <person name="Toyoda A."/>
            <person name="Takaki Y."/>
            <person name="Nishi S."/>
            <person name="Hori S."/>
            <person name="Arai W."/>
            <person name="Tsubouchi T."/>
            <person name="Morono Y."/>
            <person name="Uchiyama I."/>
            <person name="Ito T."/>
            <person name="Fujiyama A."/>
            <person name="Inagaki F."/>
            <person name="Takami H."/>
        </authorList>
    </citation>
    <scope>NUCLEOTIDE SEQUENCE</scope>
    <source>
        <strain evidence="7">Expedition CK06-06</strain>
    </source>
</reference>
<dbReference type="PANTHER" id="PTHR43808">
    <property type="entry name" value="ACETYLORNITHINE DEACETYLASE"/>
    <property type="match status" value="1"/>
</dbReference>
<evidence type="ECO:0000256" key="4">
    <source>
        <dbReference type="ARBA" id="ARBA00022801"/>
    </source>
</evidence>
<keyword evidence="5" id="KW-0862">Zinc</keyword>
<keyword evidence="4" id="KW-0378">Hydrolase</keyword>